<protein>
    <submittedName>
        <fullName evidence="1">Uncharacterized protein</fullName>
    </submittedName>
</protein>
<dbReference type="EMBL" id="CADCUA010000562">
    <property type="protein sequence ID" value="CAA9344599.1"/>
    <property type="molecule type" value="Genomic_DNA"/>
</dbReference>
<accession>A0A6J4LXI6</accession>
<proteinExistence type="predicted"/>
<dbReference type="AlphaFoldDB" id="A0A6J4LXI6"/>
<gene>
    <name evidence="1" type="ORF">AVDCRST_MAG71-2417</name>
</gene>
<reference evidence="1" key="1">
    <citation type="submission" date="2020-02" db="EMBL/GenBank/DDBJ databases">
        <authorList>
            <person name="Meier V. D."/>
        </authorList>
    </citation>
    <scope>NUCLEOTIDE SEQUENCE</scope>
    <source>
        <strain evidence="1">AVDCRST_MAG71</strain>
    </source>
</reference>
<sequence length="37" mass="3773">MQARASSVATSSESMGLPQCVAPYEALRSFPADSGLG</sequence>
<organism evidence="1">
    <name type="scientific">uncultured Lysobacter sp</name>
    <dbReference type="NCBI Taxonomy" id="271060"/>
    <lineage>
        <taxon>Bacteria</taxon>
        <taxon>Pseudomonadati</taxon>
        <taxon>Pseudomonadota</taxon>
        <taxon>Gammaproteobacteria</taxon>
        <taxon>Lysobacterales</taxon>
        <taxon>Lysobacteraceae</taxon>
        <taxon>Lysobacter</taxon>
        <taxon>environmental samples</taxon>
    </lineage>
</organism>
<name>A0A6J4LXI6_9GAMM</name>
<evidence type="ECO:0000313" key="1">
    <source>
        <dbReference type="EMBL" id="CAA9344599.1"/>
    </source>
</evidence>